<dbReference type="OrthoDB" id="2972986at2"/>
<evidence type="ECO:0000313" key="2">
    <source>
        <dbReference type="Proteomes" id="UP000189674"/>
    </source>
</evidence>
<dbReference type="AlphaFoldDB" id="A0A1U9NQ48"/>
<protein>
    <submittedName>
        <fullName evidence="1">Uncharacterized protein</fullName>
    </submittedName>
</protein>
<keyword evidence="2" id="KW-1185">Reference proteome</keyword>
<dbReference type="STRING" id="1936003.STSP2_03145"/>
<organism evidence="1 2">
    <name type="scientific">Anaerohalosphaera lusitana</name>
    <dbReference type="NCBI Taxonomy" id="1936003"/>
    <lineage>
        <taxon>Bacteria</taxon>
        <taxon>Pseudomonadati</taxon>
        <taxon>Planctomycetota</taxon>
        <taxon>Phycisphaerae</taxon>
        <taxon>Sedimentisphaerales</taxon>
        <taxon>Anaerohalosphaeraceae</taxon>
        <taxon>Anaerohalosphaera</taxon>
    </lineage>
</organism>
<dbReference type="RefSeq" id="WP_146663580.1">
    <property type="nucleotide sequence ID" value="NZ_CP019791.1"/>
</dbReference>
<gene>
    <name evidence="1" type="ORF">STSP2_03145</name>
</gene>
<reference evidence="2" key="1">
    <citation type="submission" date="2017-02" db="EMBL/GenBank/DDBJ databases">
        <title>Comparative genomics and description of representatives of a novel lineage of planctomycetes thriving in anoxic sediments.</title>
        <authorList>
            <person name="Spring S."/>
            <person name="Bunk B."/>
            <person name="Sproer C."/>
        </authorList>
    </citation>
    <scope>NUCLEOTIDE SEQUENCE [LARGE SCALE GENOMIC DNA]</scope>
    <source>
        <strain evidence="2">ST-NAGAB-D1</strain>
    </source>
</reference>
<dbReference type="KEGG" id="alus:STSP2_03145"/>
<dbReference type="EMBL" id="CP019791">
    <property type="protein sequence ID" value="AQT69945.1"/>
    <property type="molecule type" value="Genomic_DNA"/>
</dbReference>
<proteinExistence type="predicted"/>
<evidence type="ECO:0000313" key="1">
    <source>
        <dbReference type="EMBL" id="AQT69945.1"/>
    </source>
</evidence>
<name>A0A1U9NQ48_9BACT</name>
<sequence>MGLDFSHCDARWGYFSFDEFRKRLATQIGIDLDSMVGHGGTRPWEDVDDPLKPFLHHSDCDGELTVEECKQVYPRLEQLLQSWPDGDNPFSHKRKGMELVRGMKRAIAQGEPLEFL</sequence>
<dbReference type="Proteomes" id="UP000189674">
    <property type="component" value="Chromosome"/>
</dbReference>
<accession>A0A1U9NQ48</accession>